<dbReference type="Pfam" id="PF06985">
    <property type="entry name" value="HET"/>
    <property type="match status" value="1"/>
</dbReference>
<dbReference type="Pfam" id="PF26639">
    <property type="entry name" value="Het-6_barrel"/>
    <property type="match status" value="1"/>
</dbReference>
<dbReference type="PANTHER" id="PTHR24148">
    <property type="entry name" value="ANKYRIN REPEAT DOMAIN-CONTAINING PROTEIN 39 HOMOLOG-RELATED"/>
    <property type="match status" value="1"/>
</dbReference>
<evidence type="ECO:0000259" key="1">
    <source>
        <dbReference type="Pfam" id="PF06985"/>
    </source>
</evidence>
<accession>A0AAN6P817</accession>
<name>A0AAN6P817_9PEZI</name>
<feature type="domain" description="Heterokaryon incompatibility" evidence="1">
    <location>
        <begin position="47"/>
        <end position="212"/>
    </location>
</feature>
<evidence type="ECO:0000313" key="2">
    <source>
        <dbReference type="EMBL" id="KAK4032465.1"/>
    </source>
</evidence>
<dbReference type="PANTHER" id="PTHR24148:SF64">
    <property type="entry name" value="HETEROKARYON INCOMPATIBILITY DOMAIN-CONTAINING PROTEIN"/>
    <property type="match status" value="1"/>
</dbReference>
<gene>
    <name evidence="2" type="ORF">C8A01DRAFT_20461</name>
</gene>
<dbReference type="InterPro" id="IPR010730">
    <property type="entry name" value="HET"/>
</dbReference>
<keyword evidence="3" id="KW-1185">Reference proteome</keyword>
<evidence type="ECO:0000313" key="3">
    <source>
        <dbReference type="Proteomes" id="UP001303115"/>
    </source>
</evidence>
<dbReference type="AlphaFoldDB" id="A0AAN6P817"/>
<comment type="caution">
    <text evidence="2">The sequence shown here is derived from an EMBL/GenBank/DDBJ whole genome shotgun (WGS) entry which is preliminary data.</text>
</comment>
<sequence>MGENLVSNWNYEPIQHDQIRLVRFNHDSGRISAVFKTFPLAGPAPPYHALSYSWLSDNPAPDATREHHVLETENGQLSILETVHAFLRVLALKAAGPDDESGPAVVDTWWWIDSVCINLANARERSQQVQLMGQIYRNAQAVIVWLGEESDHTDCAVDFIQLLNKTVRQQTYRPGSDEIRRIFQQDHYQPHWAALTSFFQRRWWSRTWTLQEYAMNAHASFWWGLRSISRFAVEGALIGADQCTSVTFKGTLAFRHGFSRRRVQILHTKGQTTADKLHMSLAALAAYSSCFEATDDRDRLYGIMGLATDASFLDVDYSEGVEETYQRFTRAFIEHYKSLDIICFASIYSALPGSALPSWVPDWRARVDPLSVPLMVSQSATPHIGNLHPFALTVEEPGNPSPRYAASKLTAAVYTFKDSQLVVRGTIVDVVDGLAGSRNAAPVQCSSPLNLTKATSGCKPASEILRSVCRSLVLDRKDRFMRFAMPADEFLQDFTWLCGQLMMEQVSLVPREFQEWYDSTKTLLIQGRSFEDVLRESNKAACIVSSSQAPNLDEYIMDTFFGRFFDTIVRMSLRLMVTRSGRIGLVSEKVRKGDQVVVLFGCSVPVLLRPSGDEGGETFSLVGECFLDEFVDGAGLAGDDRLERDFCIG</sequence>
<dbReference type="EMBL" id="MU854607">
    <property type="protein sequence ID" value="KAK4032465.1"/>
    <property type="molecule type" value="Genomic_DNA"/>
</dbReference>
<organism evidence="2 3">
    <name type="scientific">Parachaetomium inaequale</name>
    <dbReference type="NCBI Taxonomy" id="2588326"/>
    <lineage>
        <taxon>Eukaryota</taxon>
        <taxon>Fungi</taxon>
        <taxon>Dikarya</taxon>
        <taxon>Ascomycota</taxon>
        <taxon>Pezizomycotina</taxon>
        <taxon>Sordariomycetes</taxon>
        <taxon>Sordariomycetidae</taxon>
        <taxon>Sordariales</taxon>
        <taxon>Chaetomiaceae</taxon>
        <taxon>Parachaetomium</taxon>
    </lineage>
</organism>
<dbReference type="Proteomes" id="UP001303115">
    <property type="component" value="Unassembled WGS sequence"/>
</dbReference>
<proteinExistence type="predicted"/>
<dbReference type="InterPro" id="IPR052895">
    <property type="entry name" value="HetReg/Transcr_Mod"/>
</dbReference>
<protein>
    <submittedName>
        <fullName evidence="2">Heterokaryon incompatibility protein-domain-containing protein</fullName>
    </submittedName>
</protein>
<reference evidence="3" key="1">
    <citation type="journal article" date="2023" name="Mol. Phylogenet. Evol.">
        <title>Genome-scale phylogeny and comparative genomics of the fungal order Sordariales.</title>
        <authorList>
            <person name="Hensen N."/>
            <person name="Bonometti L."/>
            <person name="Westerberg I."/>
            <person name="Brannstrom I.O."/>
            <person name="Guillou S."/>
            <person name="Cros-Aarteil S."/>
            <person name="Calhoun S."/>
            <person name="Haridas S."/>
            <person name="Kuo A."/>
            <person name="Mondo S."/>
            <person name="Pangilinan J."/>
            <person name="Riley R."/>
            <person name="LaButti K."/>
            <person name="Andreopoulos B."/>
            <person name="Lipzen A."/>
            <person name="Chen C."/>
            <person name="Yan M."/>
            <person name="Daum C."/>
            <person name="Ng V."/>
            <person name="Clum A."/>
            <person name="Steindorff A."/>
            <person name="Ohm R.A."/>
            <person name="Martin F."/>
            <person name="Silar P."/>
            <person name="Natvig D.O."/>
            <person name="Lalanne C."/>
            <person name="Gautier V."/>
            <person name="Ament-Velasquez S.L."/>
            <person name="Kruys A."/>
            <person name="Hutchinson M.I."/>
            <person name="Powell A.J."/>
            <person name="Barry K."/>
            <person name="Miller A.N."/>
            <person name="Grigoriev I.V."/>
            <person name="Debuchy R."/>
            <person name="Gladieux P."/>
            <person name="Hiltunen Thoren M."/>
            <person name="Johannesson H."/>
        </authorList>
    </citation>
    <scope>NUCLEOTIDE SEQUENCE [LARGE SCALE GENOMIC DNA]</scope>
    <source>
        <strain evidence="3">CBS 284.82</strain>
    </source>
</reference>